<evidence type="ECO:0000256" key="1">
    <source>
        <dbReference type="SAM" id="SignalP"/>
    </source>
</evidence>
<dbReference type="EMBL" id="QGDO01000008">
    <property type="protein sequence ID" value="PWJ37970.1"/>
    <property type="molecule type" value="Genomic_DNA"/>
</dbReference>
<reference evidence="2 3" key="1">
    <citation type="submission" date="2018-03" db="EMBL/GenBank/DDBJ databases">
        <title>Genomic Encyclopedia of Archaeal and Bacterial Type Strains, Phase II (KMG-II): from individual species to whole genera.</title>
        <authorList>
            <person name="Goeker M."/>
        </authorList>
    </citation>
    <scope>NUCLEOTIDE SEQUENCE [LARGE SCALE GENOMIC DNA]</scope>
    <source>
        <strain evidence="2 3">DSM 28229</strain>
    </source>
</reference>
<dbReference type="RefSeq" id="WP_109622165.1">
    <property type="nucleotide sequence ID" value="NZ_QGDO01000008.1"/>
</dbReference>
<name>A0A315ZT15_SEDFL</name>
<dbReference type="AlphaFoldDB" id="A0A315ZT15"/>
<evidence type="ECO:0000313" key="3">
    <source>
        <dbReference type="Proteomes" id="UP000245535"/>
    </source>
</evidence>
<evidence type="ECO:0000313" key="2">
    <source>
        <dbReference type="EMBL" id="PWJ37970.1"/>
    </source>
</evidence>
<organism evidence="2 3">
    <name type="scientific">Sediminitomix flava</name>
    <dbReference type="NCBI Taxonomy" id="379075"/>
    <lineage>
        <taxon>Bacteria</taxon>
        <taxon>Pseudomonadati</taxon>
        <taxon>Bacteroidota</taxon>
        <taxon>Cytophagia</taxon>
        <taxon>Cytophagales</taxon>
        <taxon>Flammeovirgaceae</taxon>
        <taxon>Sediminitomix</taxon>
    </lineage>
</organism>
<accession>A0A315ZT15</accession>
<keyword evidence="1" id="KW-0732">Signal</keyword>
<gene>
    <name evidence="2" type="ORF">BC781_108105</name>
</gene>
<feature type="signal peptide" evidence="1">
    <location>
        <begin position="1"/>
        <end position="20"/>
    </location>
</feature>
<feature type="chain" id="PRO_5016336245" evidence="1">
    <location>
        <begin position="21"/>
        <end position="84"/>
    </location>
</feature>
<dbReference type="Proteomes" id="UP000245535">
    <property type="component" value="Unassembled WGS sequence"/>
</dbReference>
<comment type="caution">
    <text evidence="2">The sequence shown here is derived from an EMBL/GenBank/DDBJ whole genome shotgun (WGS) entry which is preliminary data.</text>
</comment>
<keyword evidence="3" id="KW-1185">Reference proteome</keyword>
<proteinExistence type="predicted"/>
<protein>
    <submittedName>
        <fullName evidence="2">Uncharacterized protein</fullName>
    </submittedName>
</protein>
<sequence>MKKLLITIAALIGFTCSAFAVNKLYKSKSKKYNALKEEVSYKSDWFTSISVSSIRLQEQKNMTEAFAWLEKTVKSLETSKKLDQ</sequence>